<dbReference type="KEGG" id="anr:Ana3638_22115"/>
<name>A0A6P1TS08_9FIRM</name>
<dbReference type="PROSITE" id="PS00041">
    <property type="entry name" value="HTH_ARAC_FAMILY_1"/>
    <property type="match status" value="1"/>
</dbReference>
<proteinExistence type="predicted"/>
<keyword evidence="3" id="KW-0804">Transcription</keyword>
<dbReference type="GO" id="GO:0003700">
    <property type="term" value="F:DNA-binding transcription factor activity"/>
    <property type="evidence" value="ECO:0007669"/>
    <property type="project" value="InterPro"/>
</dbReference>
<dbReference type="Proteomes" id="UP000464314">
    <property type="component" value="Chromosome"/>
</dbReference>
<dbReference type="InterPro" id="IPR018771">
    <property type="entry name" value="PocR_dom"/>
</dbReference>
<dbReference type="SMART" id="SM00342">
    <property type="entry name" value="HTH_ARAC"/>
    <property type="match status" value="1"/>
</dbReference>
<dbReference type="EMBL" id="CP048000">
    <property type="protein sequence ID" value="QHQ63137.1"/>
    <property type="molecule type" value="Genomic_DNA"/>
</dbReference>
<dbReference type="AlphaFoldDB" id="A0A6P1TS08"/>
<dbReference type="PRINTS" id="PR00032">
    <property type="entry name" value="HTHARAC"/>
</dbReference>
<reference evidence="5 6" key="1">
    <citation type="submission" date="2020-01" db="EMBL/GenBank/DDBJ databases">
        <title>Genome analysis of Anaerocolumna sp. CBA3638.</title>
        <authorList>
            <person name="Kim J."/>
            <person name="Roh S.W."/>
        </authorList>
    </citation>
    <scope>NUCLEOTIDE SEQUENCE [LARGE SCALE GENOMIC DNA]</scope>
    <source>
        <strain evidence="5 6">CBA3638</strain>
    </source>
</reference>
<feature type="domain" description="HTH araC/xylS-type" evidence="4">
    <location>
        <begin position="321"/>
        <end position="417"/>
    </location>
</feature>
<evidence type="ECO:0000313" key="6">
    <source>
        <dbReference type="Proteomes" id="UP000464314"/>
    </source>
</evidence>
<dbReference type="SUPFAM" id="SSF46689">
    <property type="entry name" value="Homeodomain-like"/>
    <property type="match status" value="2"/>
</dbReference>
<dbReference type="PROSITE" id="PS01124">
    <property type="entry name" value="HTH_ARAC_FAMILY_2"/>
    <property type="match status" value="1"/>
</dbReference>
<keyword evidence="1" id="KW-0805">Transcription regulation</keyword>
<evidence type="ECO:0000313" key="5">
    <source>
        <dbReference type="EMBL" id="QHQ63137.1"/>
    </source>
</evidence>
<dbReference type="Pfam" id="PF12833">
    <property type="entry name" value="HTH_18"/>
    <property type="match status" value="1"/>
</dbReference>
<protein>
    <submittedName>
        <fullName evidence="5">AraC family transcriptional regulator</fullName>
    </submittedName>
</protein>
<dbReference type="Gene3D" id="1.10.10.60">
    <property type="entry name" value="Homeodomain-like"/>
    <property type="match status" value="2"/>
</dbReference>
<keyword evidence="2" id="KW-0238">DNA-binding</keyword>
<dbReference type="InterPro" id="IPR009057">
    <property type="entry name" value="Homeodomain-like_sf"/>
</dbReference>
<dbReference type="Pfam" id="PF10114">
    <property type="entry name" value="PocR"/>
    <property type="match status" value="1"/>
</dbReference>
<dbReference type="PANTHER" id="PTHR43280">
    <property type="entry name" value="ARAC-FAMILY TRANSCRIPTIONAL REGULATOR"/>
    <property type="match status" value="1"/>
</dbReference>
<organism evidence="5 6">
    <name type="scientific">Anaerocolumna sedimenticola</name>
    <dbReference type="NCBI Taxonomy" id="2696063"/>
    <lineage>
        <taxon>Bacteria</taxon>
        <taxon>Bacillati</taxon>
        <taxon>Bacillota</taxon>
        <taxon>Clostridia</taxon>
        <taxon>Lachnospirales</taxon>
        <taxon>Lachnospiraceae</taxon>
        <taxon>Anaerocolumna</taxon>
    </lineage>
</organism>
<sequence>MQQPLMYSFVEKKQLNEMMVTFQECLDLPIQVIDDQGLILQSCGKLNFFCSKFQHYLPMDDTCEKLHINASKKAINLGETYIFSCHANLNHIVFPLLNNKVFLGSILVGPFLMDYPDSILFQDIAKRYQIPTSNLLDLYDEARNIKILTPKLVTQVSKLLYYLFSNLITESKQQLIMNKGKLYQQAKINESIQMYKFNKTESDTLYPYEKEKELLTKVRTGNIQDAKGVLNDLLGYVFFSAGSSLDIIKSRAVELCSLLSRAAIEGGSPSDTILKINNNFIKTLQQITSFDNLCFKLQEIVEAFMESMFISVPTKQNEITKKAINFIAKNFADDITLENVAEHVHLNPSYFSTIFKQYTGSSFKEYLNMVRIEESKRLLANTDYSIIDIAVATGFDNQSYFSKVFKKYTGLSPRQYR</sequence>
<evidence type="ECO:0000259" key="4">
    <source>
        <dbReference type="PROSITE" id="PS01124"/>
    </source>
</evidence>
<gene>
    <name evidence="5" type="ORF">Ana3638_22115</name>
</gene>
<dbReference type="PANTHER" id="PTHR43280:SF2">
    <property type="entry name" value="HTH-TYPE TRANSCRIPTIONAL REGULATOR EXSA"/>
    <property type="match status" value="1"/>
</dbReference>
<evidence type="ECO:0000256" key="1">
    <source>
        <dbReference type="ARBA" id="ARBA00023015"/>
    </source>
</evidence>
<accession>A0A6P1TS08</accession>
<dbReference type="InterPro" id="IPR018062">
    <property type="entry name" value="HTH_AraC-typ_CS"/>
</dbReference>
<evidence type="ECO:0000256" key="2">
    <source>
        <dbReference type="ARBA" id="ARBA00023125"/>
    </source>
</evidence>
<dbReference type="InterPro" id="IPR020449">
    <property type="entry name" value="Tscrpt_reg_AraC-type_HTH"/>
</dbReference>
<dbReference type="GO" id="GO:0043565">
    <property type="term" value="F:sequence-specific DNA binding"/>
    <property type="evidence" value="ECO:0007669"/>
    <property type="project" value="InterPro"/>
</dbReference>
<keyword evidence="6" id="KW-1185">Reference proteome</keyword>
<evidence type="ECO:0000256" key="3">
    <source>
        <dbReference type="ARBA" id="ARBA00023163"/>
    </source>
</evidence>
<dbReference type="InterPro" id="IPR018060">
    <property type="entry name" value="HTH_AraC"/>
</dbReference>
<dbReference type="RefSeq" id="WP_161839958.1">
    <property type="nucleotide sequence ID" value="NZ_CP048000.1"/>
</dbReference>